<feature type="compositionally biased region" description="Basic and acidic residues" evidence="1">
    <location>
        <begin position="278"/>
        <end position="287"/>
    </location>
</feature>
<comment type="caution">
    <text evidence="2">The sequence shown here is derived from an EMBL/GenBank/DDBJ whole genome shotgun (WGS) entry which is preliminary data.</text>
</comment>
<proteinExistence type="predicted"/>
<gene>
    <name evidence="2" type="ORF">V6N12_007420</name>
</gene>
<reference evidence="2 3" key="1">
    <citation type="journal article" date="2024" name="G3 (Bethesda)">
        <title>Genome assembly of Hibiscus sabdariffa L. provides insights into metabolisms of medicinal natural products.</title>
        <authorList>
            <person name="Kim T."/>
        </authorList>
    </citation>
    <scope>NUCLEOTIDE SEQUENCE [LARGE SCALE GENOMIC DNA]</scope>
    <source>
        <strain evidence="2">TK-2024</strain>
        <tissue evidence="2">Old leaves</tissue>
    </source>
</reference>
<accession>A0ABR2F1R2</accession>
<protein>
    <submittedName>
        <fullName evidence="2">Uncharacterized protein</fullName>
    </submittedName>
</protein>
<evidence type="ECO:0000313" key="3">
    <source>
        <dbReference type="Proteomes" id="UP001472677"/>
    </source>
</evidence>
<evidence type="ECO:0000256" key="1">
    <source>
        <dbReference type="SAM" id="MobiDB-lite"/>
    </source>
</evidence>
<organism evidence="2 3">
    <name type="scientific">Hibiscus sabdariffa</name>
    <name type="common">roselle</name>
    <dbReference type="NCBI Taxonomy" id="183260"/>
    <lineage>
        <taxon>Eukaryota</taxon>
        <taxon>Viridiplantae</taxon>
        <taxon>Streptophyta</taxon>
        <taxon>Embryophyta</taxon>
        <taxon>Tracheophyta</taxon>
        <taxon>Spermatophyta</taxon>
        <taxon>Magnoliopsida</taxon>
        <taxon>eudicotyledons</taxon>
        <taxon>Gunneridae</taxon>
        <taxon>Pentapetalae</taxon>
        <taxon>rosids</taxon>
        <taxon>malvids</taxon>
        <taxon>Malvales</taxon>
        <taxon>Malvaceae</taxon>
        <taxon>Malvoideae</taxon>
        <taxon>Hibiscus</taxon>
    </lineage>
</organism>
<dbReference type="EMBL" id="JBBPBM010000009">
    <property type="protein sequence ID" value="KAK8568884.1"/>
    <property type="molecule type" value="Genomic_DNA"/>
</dbReference>
<feature type="region of interest" description="Disordered" evidence="1">
    <location>
        <begin position="271"/>
        <end position="290"/>
    </location>
</feature>
<dbReference type="Proteomes" id="UP001472677">
    <property type="component" value="Unassembled WGS sequence"/>
</dbReference>
<evidence type="ECO:0000313" key="2">
    <source>
        <dbReference type="EMBL" id="KAK8568884.1"/>
    </source>
</evidence>
<name>A0ABR2F1R2_9ROSI</name>
<keyword evidence="3" id="KW-1185">Reference proteome</keyword>
<sequence length="367" mass="40898">MFSMENPNALIDEHAMYTGRSSEQVPHVNSSLVLERLGSPLEDADVRSSYTRMATSLPQHDSDRLNLNSENKIDVLNEDCIVDEFGPFPTIRFSDRVHDKIDDFGENQDNSKSTQEVVRIPSFSSKGADLFGPWTVVKNRRRQTKPSNVTSQSGGVNECGKVSTRFEVLEVEETIVVADENNDPRGKLPLTHVQQASITRNATYMASNLEKKKKKVMKKTFDSIVLPSVPGQRITVFDREAGSSKGLHRVVSIVEYDARNKKAVGVNLSKPQGGHSQAFKDKVHKGDNIPGQNRVTVIGLDWVQETTDQPDTLREPTVQHGRDTHSVIHSWIEDPPDSEGVILDDEDLIEGSDLDGVDETNERTIVQ</sequence>